<reference evidence="2 4" key="1">
    <citation type="journal article" date="2014" name="BMC Genomics">
        <title>Genome sequence of Anopheles sinensis provides insight into genetics basis of mosquito competence for malaria parasites.</title>
        <authorList>
            <person name="Zhou D."/>
            <person name="Zhang D."/>
            <person name="Ding G."/>
            <person name="Shi L."/>
            <person name="Hou Q."/>
            <person name="Ye Y."/>
            <person name="Xu Y."/>
            <person name="Zhou H."/>
            <person name="Xiong C."/>
            <person name="Li S."/>
            <person name="Yu J."/>
            <person name="Hong S."/>
            <person name="Yu X."/>
            <person name="Zou P."/>
            <person name="Chen C."/>
            <person name="Chang X."/>
            <person name="Wang W."/>
            <person name="Lv Y."/>
            <person name="Sun Y."/>
            <person name="Ma L."/>
            <person name="Shen B."/>
            <person name="Zhu C."/>
        </authorList>
    </citation>
    <scope>NUCLEOTIDE SEQUENCE [LARGE SCALE GENOMIC DNA]</scope>
</reference>
<feature type="compositionally biased region" description="Basic and acidic residues" evidence="1">
    <location>
        <begin position="1"/>
        <end position="13"/>
    </location>
</feature>
<gene>
    <name evidence="2" type="ORF">ZHAS_00016496</name>
</gene>
<dbReference type="EMBL" id="ATLV01023059">
    <property type="status" value="NOT_ANNOTATED_CDS"/>
    <property type="molecule type" value="Genomic_DNA"/>
</dbReference>
<keyword evidence="4" id="KW-1185">Reference proteome</keyword>
<feature type="region of interest" description="Disordered" evidence="1">
    <location>
        <begin position="1"/>
        <end position="109"/>
    </location>
</feature>
<evidence type="ECO:0000313" key="3">
    <source>
        <dbReference type="EnsemblMetazoa" id="ASIC016496-PA"/>
    </source>
</evidence>
<reference evidence="3" key="2">
    <citation type="submission" date="2020-05" db="UniProtKB">
        <authorList>
            <consortium name="EnsemblMetazoa"/>
        </authorList>
    </citation>
    <scope>IDENTIFICATION</scope>
</reference>
<proteinExistence type="predicted"/>
<organism evidence="2">
    <name type="scientific">Anopheles sinensis</name>
    <name type="common">Mosquito</name>
    <dbReference type="NCBI Taxonomy" id="74873"/>
    <lineage>
        <taxon>Eukaryota</taxon>
        <taxon>Metazoa</taxon>
        <taxon>Ecdysozoa</taxon>
        <taxon>Arthropoda</taxon>
        <taxon>Hexapoda</taxon>
        <taxon>Insecta</taxon>
        <taxon>Pterygota</taxon>
        <taxon>Neoptera</taxon>
        <taxon>Endopterygota</taxon>
        <taxon>Diptera</taxon>
        <taxon>Nematocera</taxon>
        <taxon>Culicoidea</taxon>
        <taxon>Culicidae</taxon>
        <taxon>Anophelinae</taxon>
        <taxon>Anopheles</taxon>
    </lineage>
</organism>
<evidence type="ECO:0000313" key="2">
    <source>
        <dbReference type="EMBL" id="KFB48375.1"/>
    </source>
</evidence>
<name>A0A084WDT1_ANOSI</name>
<feature type="compositionally biased region" description="Basic residues" evidence="1">
    <location>
        <begin position="74"/>
        <end position="96"/>
    </location>
</feature>
<dbReference type="AlphaFoldDB" id="A0A084WDT1"/>
<dbReference type="VEuPathDB" id="VectorBase:ASIC016496"/>
<evidence type="ECO:0000256" key="1">
    <source>
        <dbReference type="SAM" id="MobiDB-lite"/>
    </source>
</evidence>
<evidence type="ECO:0000313" key="4">
    <source>
        <dbReference type="Proteomes" id="UP000030765"/>
    </source>
</evidence>
<dbReference type="EnsemblMetazoa" id="ASIC016496-RA">
    <property type="protein sequence ID" value="ASIC016496-PA"/>
    <property type="gene ID" value="ASIC016496"/>
</dbReference>
<sequence>MVRAVAHADKARTLGEATLRDAGSSGSSGSPGRESVLTSSDGRTEMYPETVRPALGGGAATLTATTIHTPFPTKYHHPHSTHPGHMRRAAAFRGRPRPLGTHRWNETND</sequence>
<dbReference type="Proteomes" id="UP000030765">
    <property type="component" value="Unassembled WGS sequence"/>
</dbReference>
<protein>
    <submittedName>
        <fullName evidence="2 3">Uncharacterized protein</fullName>
    </submittedName>
</protein>
<accession>A0A084WDT1</accession>
<dbReference type="EMBL" id="KE525340">
    <property type="protein sequence ID" value="KFB48375.1"/>
    <property type="molecule type" value="Genomic_DNA"/>
</dbReference>